<dbReference type="SUPFAM" id="SSF56672">
    <property type="entry name" value="DNA/RNA polymerases"/>
    <property type="match status" value="1"/>
</dbReference>
<evidence type="ECO:0000313" key="3">
    <source>
        <dbReference type="Proteomes" id="UP000663879"/>
    </source>
</evidence>
<dbReference type="AlphaFoldDB" id="A0A814FAK3"/>
<dbReference type="Proteomes" id="UP000663879">
    <property type="component" value="Unassembled WGS sequence"/>
</dbReference>
<feature type="domain" description="Reverse transcriptase" evidence="1">
    <location>
        <begin position="170"/>
        <end position="345"/>
    </location>
</feature>
<proteinExistence type="predicted"/>
<dbReference type="InterPro" id="IPR043502">
    <property type="entry name" value="DNA/RNA_pol_sf"/>
</dbReference>
<dbReference type="Pfam" id="PF00078">
    <property type="entry name" value="RVT_1"/>
    <property type="match status" value="1"/>
</dbReference>
<accession>A0A814FAK3</accession>
<dbReference type="OrthoDB" id="416454at2759"/>
<evidence type="ECO:0000313" key="2">
    <source>
        <dbReference type="EMBL" id="CAF0980603.1"/>
    </source>
</evidence>
<organism evidence="2 3">
    <name type="scientific">Brachionus calyciflorus</name>
    <dbReference type="NCBI Taxonomy" id="104777"/>
    <lineage>
        <taxon>Eukaryota</taxon>
        <taxon>Metazoa</taxon>
        <taxon>Spiralia</taxon>
        <taxon>Gnathifera</taxon>
        <taxon>Rotifera</taxon>
        <taxon>Eurotatoria</taxon>
        <taxon>Monogononta</taxon>
        <taxon>Pseudotrocha</taxon>
        <taxon>Ploima</taxon>
        <taxon>Brachionidae</taxon>
        <taxon>Brachionus</taxon>
    </lineage>
</organism>
<sequence length="345" mass="40265">MINKSKNDKPKYNKLKNLIKDEIAAYKNLNWQKFIDSLGSKVTSSRPFWQKIKKAGSKKSESKTIPTLNYEKKIFDTELNTANLFGTILEDTFKNGNEPAFDNTFKQEIDDFITHQNFEFNLNEPFSMIELENELKLNKNATQGHDNIHNLMLINSSEEFKKIILKLFNASLASSTVPTLWKLASVTMIPKKTEKSKNPKDYRPISITSCLGKLCEKLIYQRLIKYLKDKNIILNKQSGFRQKRQTKDNLIHSTQKIIENFNRKKNICAFFFDIASAFDKIWHNGLIYIMIKNGIPVYLISWCKNFLDDHYSSFILPTLTKTRIRKFQAIIKKYFDSAIINIDKT</sequence>
<dbReference type="EMBL" id="CAJNOC010003391">
    <property type="protein sequence ID" value="CAF0980603.1"/>
    <property type="molecule type" value="Genomic_DNA"/>
</dbReference>
<dbReference type="InterPro" id="IPR000477">
    <property type="entry name" value="RT_dom"/>
</dbReference>
<dbReference type="PROSITE" id="PS50878">
    <property type="entry name" value="RT_POL"/>
    <property type="match status" value="1"/>
</dbReference>
<dbReference type="PANTHER" id="PTHR19446">
    <property type="entry name" value="REVERSE TRANSCRIPTASES"/>
    <property type="match status" value="1"/>
</dbReference>
<reference evidence="2" key="1">
    <citation type="submission" date="2021-02" db="EMBL/GenBank/DDBJ databases">
        <authorList>
            <person name="Nowell W R."/>
        </authorList>
    </citation>
    <scope>NUCLEOTIDE SEQUENCE</scope>
    <source>
        <strain evidence="2">Ploen Becks lab</strain>
    </source>
</reference>
<evidence type="ECO:0000259" key="1">
    <source>
        <dbReference type="PROSITE" id="PS50878"/>
    </source>
</evidence>
<gene>
    <name evidence="2" type="ORF">OXX778_LOCUS15398</name>
</gene>
<keyword evidence="3" id="KW-1185">Reference proteome</keyword>
<name>A0A814FAK3_9BILA</name>
<protein>
    <recommendedName>
        <fullName evidence="1">Reverse transcriptase domain-containing protein</fullName>
    </recommendedName>
</protein>
<dbReference type="CDD" id="cd01650">
    <property type="entry name" value="RT_nLTR_like"/>
    <property type="match status" value="1"/>
</dbReference>
<comment type="caution">
    <text evidence="2">The sequence shown here is derived from an EMBL/GenBank/DDBJ whole genome shotgun (WGS) entry which is preliminary data.</text>
</comment>